<dbReference type="PANTHER" id="PTHR43798:SF33">
    <property type="entry name" value="HYDROLASE, PUTATIVE (AFU_ORTHOLOGUE AFUA_2G14860)-RELATED"/>
    <property type="match status" value="1"/>
</dbReference>
<keyword evidence="2" id="KW-0378">Hydrolase</keyword>
<feature type="domain" description="AB hydrolase-1" evidence="1">
    <location>
        <begin position="42"/>
        <end position="285"/>
    </location>
</feature>
<dbReference type="GO" id="GO:0016020">
    <property type="term" value="C:membrane"/>
    <property type="evidence" value="ECO:0007669"/>
    <property type="project" value="TreeGrafter"/>
</dbReference>
<dbReference type="RefSeq" id="WP_158040228.1">
    <property type="nucleotide sequence ID" value="NZ_JACCFV010000001.1"/>
</dbReference>
<dbReference type="GO" id="GO:0016787">
    <property type="term" value="F:hydrolase activity"/>
    <property type="evidence" value="ECO:0007669"/>
    <property type="project" value="UniProtKB-KW"/>
</dbReference>
<accession>A0A7J5BTS7</accession>
<sequence>MHIHTPIDAALAAIPVVEHVAPIGGSETVWWEYGPTDAAHTIVLVHGFRGTHHGLLSVVAQLPDIRFLAPDLPGFGRSGPMPTGHGLDDYAGWLREFLGYVDPTCEAVALGHSFGSLVVARDVRALAPRRIVLVNPIAAPALEGPDRVGTWLAVLYYRLGALLPRRLGTALVTNRLITRIMSEIMAVTRRPALRAWIHREHDLHFSEFADRDTLAEAFRASVSDAVLAHAAEFPTGTTLVAGERDVIAPLAAQRSLHRAMPGSTLHVIGGVGHLIHYETPAAVARILRGVLDGPSDSSEAP</sequence>
<evidence type="ECO:0000313" key="3">
    <source>
        <dbReference type="Proteomes" id="UP000467240"/>
    </source>
</evidence>
<dbReference type="InterPro" id="IPR050266">
    <property type="entry name" value="AB_hydrolase_sf"/>
</dbReference>
<protein>
    <submittedName>
        <fullName evidence="2">Alpha/beta fold hydrolase</fullName>
    </submittedName>
</protein>
<dbReference type="InterPro" id="IPR000073">
    <property type="entry name" value="AB_hydrolase_1"/>
</dbReference>
<dbReference type="Pfam" id="PF12697">
    <property type="entry name" value="Abhydrolase_6"/>
    <property type="match status" value="1"/>
</dbReference>
<reference evidence="2 3" key="1">
    <citation type="submission" date="2019-09" db="EMBL/GenBank/DDBJ databases">
        <title>Phylogeny of genus Pseudoclavibacter and closely related genus.</title>
        <authorList>
            <person name="Li Y."/>
        </authorList>
    </citation>
    <scope>NUCLEOTIDE SEQUENCE [LARGE SCALE GENOMIC DNA]</scope>
    <source>
        <strain evidence="2 3">DSM 23821</strain>
    </source>
</reference>
<evidence type="ECO:0000259" key="1">
    <source>
        <dbReference type="Pfam" id="PF12697"/>
    </source>
</evidence>
<comment type="caution">
    <text evidence="2">The sequence shown here is derived from an EMBL/GenBank/DDBJ whole genome shotgun (WGS) entry which is preliminary data.</text>
</comment>
<dbReference type="Proteomes" id="UP000467240">
    <property type="component" value="Unassembled WGS sequence"/>
</dbReference>
<evidence type="ECO:0000313" key="2">
    <source>
        <dbReference type="EMBL" id="KAB1657746.1"/>
    </source>
</evidence>
<dbReference type="SUPFAM" id="SSF53474">
    <property type="entry name" value="alpha/beta-Hydrolases"/>
    <property type="match status" value="1"/>
</dbReference>
<dbReference type="InterPro" id="IPR029058">
    <property type="entry name" value="AB_hydrolase_fold"/>
</dbReference>
<dbReference type="PANTHER" id="PTHR43798">
    <property type="entry name" value="MONOACYLGLYCEROL LIPASE"/>
    <property type="match status" value="1"/>
</dbReference>
<dbReference type="Gene3D" id="3.40.50.1820">
    <property type="entry name" value="alpha/beta hydrolase"/>
    <property type="match status" value="1"/>
</dbReference>
<dbReference type="OrthoDB" id="5195507at2"/>
<name>A0A7J5BTS7_9MICO</name>
<gene>
    <name evidence="2" type="ORF">F8O01_07250</name>
</gene>
<keyword evidence="3" id="KW-1185">Reference proteome</keyword>
<dbReference type="EMBL" id="WBJZ01000008">
    <property type="protein sequence ID" value="KAB1657746.1"/>
    <property type="molecule type" value="Genomic_DNA"/>
</dbReference>
<dbReference type="PRINTS" id="PR00111">
    <property type="entry name" value="ABHYDROLASE"/>
</dbReference>
<proteinExistence type="predicted"/>
<organism evidence="2 3">
    <name type="scientific">Pseudoclavibacter chungangensis</name>
    <dbReference type="NCBI Taxonomy" id="587635"/>
    <lineage>
        <taxon>Bacteria</taxon>
        <taxon>Bacillati</taxon>
        <taxon>Actinomycetota</taxon>
        <taxon>Actinomycetes</taxon>
        <taxon>Micrococcales</taxon>
        <taxon>Microbacteriaceae</taxon>
        <taxon>Pseudoclavibacter</taxon>
    </lineage>
</organism>
<dbReference type="AlphaFoldDB" id="A0A7J5BTS7"/>